<dbReference type="STRING" id="675864.SAMN04489747_2201"/>
<evidence type="ECO:0000256" key="1">
    <source>
        <dbReference type="SAM" id="Phobius"/>
    </source>
</evidence>
<dbReference type="AlphaFoldDB" id="A0A1G6Z829"/>
<organism evidence="2 3">
    <name type="scientific">Auraticoccus monumenti</name>
    <dbReference type="NCBI Taxonomy" id="675864"/>
    <lineage>
        <taxon>Bacteria</taxon>
        <taxon>Bacillati</taxon>
        <taxon>Actinomycetota</taxon>
        <taxon>Actinomycetes</taxon>
        <taxon>Propionibacteriales</taxon>
        <taxon>Propionibacteriaceae</taxon>
        <taxon>Auraticoccus</taxon>
    </lineage>
</organism>
<keyword evidence="1" id="KW-0812">Transmembrane</keyword>
<evidence type="ECO:0000313" key="3">
    <source>
        <dbReference type="Proteomes" id="UP000198546"/>
    </source>
</evidence>
<evidence type="ECO:0000313" key="2">
    <source>
        <dbReference type="EMBL" id="SDD98147.1"/>
    </source>
</evidence>
<sequence length="207" mass="21807">MPAALTGRHRSLIEVYLLAHRVDWFAAVAIFWAAVALLTARLPIPYTSSELTPYAAAVVFNLCPLFVVPSFSVCLGATAVMERGAPRSLCPARVVLLAVLTSISLLALGLAALTSPVAEAGQVLVENTYLALALTTLARVVMEDRFAWIPAYAAGLIGVTGPQNETGLQALNPFDRDASLLDLSSAVVMLVFAGAVFVIRGARTAPD</sequence>
<feature type="transmembrane region" description="Helical" evidence="1">
    <location>
        <begin position="92"/>
        <end position="113"/>
    </location>
</feature>
<keyword evidence="1" id="KW-0472">Membrane</keyword>
<dbReference type="EMBL" id="LT629688">
    <property type="protein sequence ID" value="SDD98147.1"/>
    <property type="molecule type" value="Genomic_DNA"/>
</dbReference>
<accession>A0A1G6Z829</accession>
<proteinExistence type="predicted"/>
<dbReference type="RefSeq" id="WP_090593347.1">
    <property type="nucleotide sequence ID" value="NZ_LT629688.1"/>
</dbReference>
<feature type="transmembrane region" description="Helical" evidence="1">
    <location>
        <begin position="54"/>
        <end position="80"/>
    </location>
</feature>
<keyword evidence="1" id="KW-1133">Transmembrane helix</keyword>
<keyword evidence="3" id="KW-1185">Reference proteome</keyword>
<name>A0A1G6Z829_9ACTN</name>
<dbReference type="Proteomes" id="UP000198546">
    <property type="component" value="Chromosome i"/>
</dbReference>
<protein>
    <submittedName>
        <fullName evidence="2">Uncharacterized protein</fullName>
    </submittedName>
</protein>
<feature type="transmembrane region" description="Helical" evidence="1">
    <location>
        <begin position="21"/>
        <end position="42"/>
    </location>
</feature>
<gene>
    <name evidence="2" type="ORF">SAMN04489747_2201</name>
</gene>
<feature type="transmembrane region" description="Helical" evidence="1">
    <location>
        <begin position="183"/>
        <end position="202"/>
    </location>
</feature>
<reference evidence="2 3" key="1">
    <citation type="submission" date="2016-10" db="EMBL/GenBank/DDBJ databases">
        <authorList>
            <person name="de Groot N.N."/>
        </authorList>
    </citation>
    <scope>NUCLEOTIDE SEQUENCE [LARGE SCALE GENOMIC DNA]</scope>
    <source>
        <strain evidence="2 3">MON 2.2</strain>
    </source>
</reference>